<sequence length="378" mass="39894">MPQLPICPVCAEPVADQPVQGWTSAYRGGEAPWWHLIDNTPICPAGGGTYSQAVFVEDGLPADTQSHTWLFAMSELFTIVGPYDPARLGSALTAAEHLTRWLFTATGPFSAFLAMPTPTDVAALIGHLHRTMRLLARVHVQTDSYIVEQVRQPHFTGLDPASRAGGEVIDAADDAHVFLKYAADGTAQSAQVAGIALSHARKVAALTAATSAGRTDERESARDIASGATEPTGQDLPQQTSDTVELSDAHVDELIASAFGDEAGFGSEMTERATRMLATLITYLSNCLGPARAAAIPTSQELADLATSLTYVTHTLVSGLRHLTESPRGSETDGLDKTDAAATRASLKDAVEGLRFAANHFAAASYTAAGLDPEGNQR</sequence>
<organism evidence="2 3">
    <name type="scientific">Micromonospora craniellae</name>
    <dbReference type="NCBI Taxonomy" id="2294034"/>
    <lineage>
        <taxon>Bacteria</taxon>
        <taxon>Bacillati</taxon>
        <taxon>Actinomycetota</taxon>
        <taxon>Actinomycetes</taxon>
        <taxon>Micromonosporales</taxon>
        <taxon>Micromonosporaceae</taxon>
        <taxon>Micromonospora</taxon>
    </lineage>
</organism>
<dbReference type="EMBL" id="QVFU01000035">
    <property type="protein sequence ID" value="RFS44168.1"/>
    <property type="molecule type" value="Genomic_DNA"/>
</dbReference>
<protein>
    <submittedName>
        <fullName evidence="2">Uncharacterized protein</fullName>
    </submittedName>
</protein>
<feature type="compositionally biased region" description="Polar residues" evidence="1">
    <location>
        <begin position="229"/>
        <end position="243"/>
    </location>
</feature>
<evidence type="ECO:0000256" key="1">
    <source>
        <dbReference type="SAM" id="MobiDB-lite"/>
    </source>
</evidence>
<dbReference type="OrthoDB" id="3365476at2"/>
<dbReference type="Proteomes" id="UP000262621">
    <property type="component" value="Unassembled WGS sequence"/>
</dbReference>
<reference evidence="2 3" key="1">
    <citation type="submission" date="2018-08" db="EMBL/GenBank/DDBJ databases">
        <title>Verrucosispora craniellae sp. nov., isolated from a marine sponge in the South China Sea.</title>
        <authorList>
            <person name="Li L."/>
            <person name="Lin H.W."/>
        </authorList>
    </citation>
    <scope>NUCLEOTIDE SEQUENCE [LARGE SCALE GENOMIC DNA]</scope>
    <source>
        <strain evidence="2 3">LHW63014</strain>
    </source>
</reference>
<evidence type="ECO:0000313" key="3">
    <source>
        <dbReference type="Proteomes" id="UP000262621"/>
    </source>
</evidence>
<dbReference type="RefSeq" id="WP_117230221.1">
    <property type="nucleotide sequence ID" value="NZ_CP061725.1"/>
</dbReference>
<name>A0A372FTZ8_9ACTN</name>
<comment type="caution">
    <text evidence="2">The sequence shown here is derived from an EMBL/GenBank/DDBJ whole genome shotgun (WGS) entry which is preliminary data.</text>
</comment>
<accession>A0A372FTZ8</accession>
<gene>
    <name evidence="2" type="ORF">D0Q02_23720</name>
</gene>
<keyword evidence="3" id="KW-1185">Reference proteome</keyword>
<dbReference type="AlphaFoldDB" id="A0A372FTZ8"/>
<feature type="region of interest" description="Disordered" evidence="1">
    <location>
        <begin position="208"/>
        <end position="243"/>
    </location>
</feature>
<evidence type="ECO:0000313" key="2">
    <source>
        <dbReference type="EMBL" id="RFS44168.1"/>
    </source>
</evidence>
<proteinExistence type="predicted"/>